<dbReference type="InterPro" id="IPR056412">
    <property type="entry name" value="Ig_CycH"/>
</dbReference>
<dbReference type="GO" id="GO:0017004">
    <property type="term" value="P:cytochrome complex assembly"/>
    <property type="evidence" value="ECO:0007669"/>
    <property type="project" value="UniProtKB-KW"/>
</dbReference>
<dbReference type="SUPFAM" id="SSF48452">
    <property type="entry name" value="TPR-like"/>
    <property type="match status" value="1"/>
</dbReference>
<gene>
    <name evidence="9" type="ORF">DFR24_1371</name>
</gene>
<evidence type="ECO:0000256" key="3">
    <source>
        <dbReference type="ARBA" id="ARBA00022748"/>
    </source>
</evidence>
<dbReference type="GO" id="GO:0005886">
    <property type="term" value="C:plasma membrane"/>
    <property type="evidence" value="ECO:0007669"/>
    <property type="project" value="TreeGrafter"/>
</dbReference>
<dbReference type="InterPro" id="IPR019734">
    <property type="entry name" value="TPR_rpt"/>
</dbReference>
<feature type="domain" description="Cytochrome c-type biogenesis protein H TPR" evidence="8">
    <location>
        <begin position="131"/>
        <end position="256"/>
    </location>
</feature>
<dbReference type="PANTHER" id="PTHR47870:SF4">
    <property type="entry name" value="CYTOCHROME C-TYPE BIOGENESIS PROTEIN CYCH"/>
    <property type="match status" value="1"/>
</dbReference>
<dbReference type="InterPro" id="IPR011990">
    <property type="entry name" value="TPR-like_helical_dom_sf"/>
</dbReference>
<evidence type="ECO:0000313" key="9">
    <source>
        <dbReference type="EMBL" id="TDU31986.1"/>
    </source>
</evidence>
<evidence type="ECO:0000256" key="1">
    <source>
        <dbReference type="ARBA" id="ARBA00004196"/>
    </source>
</evidence>
<dbReference type="Proteomes" id="UP000295341">
    <property type="component" value="Unassembled WGS sequence"/>
</dbReference>
<feature type="domain" description="Cytochrome c-type biogenesis protein H Ig-like" evidence="7">
    <location>
        <begin position="308"/>
        <end position="415"/>
    </location>
</feature>
<dbReference type="OrthoDB" id="9776053at2"/>
<reference evidence="9 10" key="1">
    <citation type="submission" date="2019-03" db="EMBL/GenBank/DDBJ databases">
        <title>Genomic Encyclopedia of Type Strains, Phase IV (KMG-IV): sequencing the most valuable type-strain genomes for metagenomic binning, comparative biology and taxonomic classification.</title>
        <authorList>
            <person name="Goeker M."/>
        </authorList>
    </citation>
    <scope>NUCLEOTIDE SEQUENCE [LARGE SCALE GENOMIC DNA]</scope>
    <source>
        <strain evidence="9 10">DSM 26377</strain>
    </source>
</reference>
<keyword evidence="4 5" id="KW-0802">TPR repeat</keyword>
<dbReference type="GO" id="GO:0030313">
    <property type="term" value="C:cell envelope"/>
    <property type="evidence" value="ECO:0007669"/>
    <property type="project" value="UniProtKB-SubCell"/>
</dbReference>
<feature type="repeat" description="TPR" evidence="5">
    <location>
        <begin position="155"/>
        <end position="188"/>
    </location>
</feature>
<protein>
    <submittedName>
        <fullName evidence="9">Cytochrome c-type biogenesis protein CcmH</fullName>
    </submittedName>
</protein>
<dbReference type="InterPro" id="IPR017560">
    <property type="entry name" value="Cyt_c_biogenesis_CcmI"/>
</dbReference>
<comment type="caution">
    <text evidence="9">The sequence shown here is derived from an EMBL/GenBank/DDBJ whole genome shotgun (WGS) entry which is preliminary data.</text>
</comment>
<evidence type="ECO:0000313" key="10">
    <source>
        <dbReference type="Proteomes" id="UP000295341"/>
    </source>
</evidence>
<dbReference type="PANTHER" id="PTHR47870">
    <property type="entry name" value="CYTOCHROME C-TYPE BIOGENESIS PROTEIN CCMH"/>
    <property type="match status" value="1"/>
</dbReference>
<comment type="subcellular location">
    <subcellularLocation>
        <location evidence="1">Cell envelope</location>
    </subcellularLocation>
</comment>
<evidence type="ECO:0000256" key="6">
    <source>
        <dbReference type="SAM" id="MobiDB-lite"/>
    </source>
</evidence>
<dbReference type="Pfam" id="PF23892">
    <property type="entry name" value="Ig_CycH"/>
    <property type="match status" value="1"/>
</dbReference>
<dbReference type="RefSeq" id="WP_133880532.1">
    <property type="nucleotide sequence ID" value="NZ_MWIN01000004.1"/>
</dbReference>
<dbReference type="Gene3D" id="1.25.40.10">
    <property type="entry name" value="Tetratricopeptide repeat domain"/>
    <property type="match status" value="1"/>
</dbReference>
<keyword evidence="10" id="KW-1185">Reference proteome</keyword>
<sequence length="419" mass="44272">MLLGLMGLLFVAAIAWMTRPLWRGGVNAGQRRRAANVVVYRQRLAEVEADAAAGLVDAETATGLRDELDARLLLDTDGAEAPAPTTSTRSLALTALVAVFVLGVAVAGYFQDGSWKVDQQIASAPAAGEEPQSPGSVDEMVAKLAARLEKEPGDPQGWALLGRSYFVMQRYDGAAAAYARANELTEHREPDLLVNEGESLGLSSPDRDLRGRPQQLFEAALAIAPTNGKALWYAGMAAMQDGDSATAKARWAELSKQDLPTELRTVLDERLVELGVAPTAETAVPSTPSPPPDAAESKSPAPSADALLVRVSVAPELQSRIPPDATLFVFAKAQEGPPMPLAVSRGNVGQLPREIRLDDSMAMTPAAKLTQFDRWTVTARISRAGQALAVSGDLQGSLTAARSDLGKPALVLTIDTVVP</sequence>
<evidence type="ECO:0000256" key="2">
    <source>
        <dbReference type="ARBA" id="ARBA00022737"/>
    </source>
</evidence>
<organism evidence="9 10">
    <name type="scientific">Panacagrimonas perspica</name>
    <dbReference type="NCBI Taxonomy" id="381431"/>
    <lineage>
        <taxon>Bacteria</taxon>
        <taxon>Pseudomonadati</taxon>
        <taxon>Pseudomonadota</taxon>
        <taxon>Gammaproteobacteria</taxon>
        <taxon>Nevskiales</taxon>
        <taxon>Nevskiaceae</taxon>
        <taxon>Panacagrimonas</taxon>
    </lineage>
</organism>
<accession>A0A4V3F745</accession>
<keyword evidence="3" id="KW-0201">Cytochrome c-type biogenesis</keyword>
<evidence type="ECO:0000259" key="8">
    <source>
        <dbReference type="Pfam" id="PF23914"/>
    </source>
</evidence>
<evidence type="ECO:0000259" key="7">
    <source>
        <dbReference type="Pfam" id="PF23892"/>
    </source>
</evidence>
<proteinExistence type="predicted"/>
<dbReference type="PROSITE" id="PS50005">
    <property type="entry name" value="TPR"/>
    <property type="match status" value="1"/>
</dbReference>
<evidence type="ECO:0000256" key="5">
    <source>
        <dbReference type="PROSITE-ProRule" id="PRU00339"/>
    </source>
</evidence>
<evidence type="ECO:0000256" key="4">
    <source>
        <dbReference type="ARBA" id="ARBA00022803"/>
    </source>
</evidence>
<dbReference type="EMBL" id="SOBT01000008">
    <property type="protein sequence ID" value="TDU31986.1"/>
    <property type="molecule type" value="Genomic_DNA"/>
</dbReference>
<dbReference type="AlphaFoldDB" id="A0A4V3F745"/>
<dbReference type="NCBIfam" id="TIGR03142">
    <property type="entry name" value="cytochro_ccmI"/>
    <property type="match status" value="1"/>
</dbReference>
<keyword evidence="2" id="KW-0677">Repeat</keyword>
<dbReference type="InterPro" id="IPR051263">
    <property type="entry name" value="C-type_cytochrome_biogenesis"/>
</dbReference>
<dbReference type="InterPro" id="IPR056413">
    <property type="entry name" value="TPR_CcmH_CycH"/>
</dbReference>
<name>A0A4V3F745_9GAMM</name>
<dbReference type="Pfam" id="PF23914">
    <property type="entry name" value="TPR_CcmH_CycH"/>
    <property type="match status" value="1"/>
</dbReference>
<feature type="region of interest" description="Disordered" evidence="6">
    <location>
        <begin position="277"/>
        <end position="302"/>
    </location>
</feature>